<gene>
    <name evidence="4" type="ORF">AGERDE_LOCUS2618</name>
</gene>
<dbReference type="PANTHER" id="PTHR46010">
    <property type="entry name" value="PROTEIN IWS1 HOMOLOG"/>
    <property type="match status" value="1"/>
</dbReference>
<dbReference type="InterPro" id="IPR051037">
    <property type="entry name" value="RNAPII_TF_IWS1"/>
</dbReference>
<evidence type="ECO:0000313" key="5">
    <source>
        <dbReference type="Proteomes" id="UP000789831"/>
    </source>
</evidence>
<feature type="region of interest" description="Disordered" evidence="2">
    <location>
        <begin position="369"/>
        <end position="448"/>
    </location>
</feature>
<dbReference type="GO" id="GO:0016973">
    <property type="term" value="P:poly(A)+ mRNA export from nucleus"/>
    <property type="evidence" value="ECO:0007669"/>
    <property type="project" value="TreeGrafter"/>
</dbReference>
<evidence type="ECO:0000256" key="3">
    <source>
        <dbReference type="SAM" id="Phobius"/>
    </source>
</evidence>
<keyword evidence="3" id="KW-0812">Transmembrane</keyword>
<sequence>MGEKKSKKKSSSKSTQPQQIPEANGTQVNGRKQQQLLTPEPSVIEYEKTSEKQPNESLEKGKNVKAKKDKKATTKKKQPGFIRRLFTIQNIFICYIFYVVFACDGYLKNVKYNKKQPSLPFEQWVCSNGVSRYILEHNLFQRYVEPKITTLKKDYVEPSMTTFRDKYEAHGKPVVEPVLEKAYLQYETNAQPHVNTVKTYYFENVHTHVLVVWKQVKVLYNRHAKEHVDNIYVQSGKYYKEISVFVAPYLSEAQKQFDTAYIKTQRYYDREVLPHYRKHISPHLQKAWKAIVAFYFKRIEPTAQKTIVVLNDTYTQHIIPAYQVYLEPHVTTATEFILEQINPGVAERKAKAEAERKAKAEAARLAKEEAQRQAKLAAERKAKAEAENKAREEAKRKAERKAKEEAKLKAKLEAERKAKEEAERKAKEIERKAKEEAERKAKDKKAKEDAELAAKQAAELAAKQAATAALRKVVSDKFNKLEQQTTEHTEKFRIQINDSRIILGKVNSKADAIKISGSEHIHKLQKLIEQTKQDSSKTDKKEAVSSYAKQILRELKEQVNEAKKDAEETLASIKNQIETSANEFELIMTKHAKDAKKDFQEILAKHKKADNPGIDYYVRKLHDTVSDGFSIFKNLEADAIKEFSETVSSAILSIKKTAKSVAQEVYDAKTGVTEVFEQQHHESKVEIKSQKQPDNDEIKVLQKSADPVLDLLKKRRHQLQDTVLTRLKLGYQKYLAKQKSPENSSEESGDDDDYGEEMEECDVEGECG</sequence>
<dbReference type="Proteomes" id="UP000789831">
    <property type="component" value="Unassembled WGS sequence"/>
</dbReference>
<evidence type="ECO:0000256" key="2">
    <source>
        <dbReference type="SAM" id="MobiDB-lite"/>
    </source>
</evidence>
<comment type="caution">
    <text evidence="4">The sequence shown here is derived from an EMBL/GenBank/DDBJ whole genome shotgun (WGS) entry which is preliminary data.</text>
</comment>
<keyword evidence="5" id="KW-1185">Reference proteome</keyword>
<feature type="compositionally biased region" description="Polar residues" evidence="2">
    <location>
        <begin position="15"/>
        <end position="37"/>
    </location>
</feature>
<accession>A0A9N8VW45</accession>
<organism evidence="4 5">
    <name type="scientific">Ambispora gerdemannii</name>
    <dbReference type="NCBI Taxonomy" id="144530"/>
    <lineage>
        <taxon>Eukaryota</taxon>
        <taxon>Fungi</taxon>
        <taxon>Fungi incertae sedis</taxon>
        <taxon>Mucoromycota</taxon>
        <taxon>Glomeromycotina</taxon>
        <taxon>Glomeromycetes</taxon>
        <taxon>Archaeosporales</taxon>
        <taxon>Ambisporaceae</taxon>
        <taxon>Ambispora</taxon>
    </lineage>
</organism>
<feature type="transmembrane region" description="Helical" evidence="3">
    <location>
        <begin position="85"/>
        <end position="107"/>
    </location>
</feature>
<dbReference type="EMBL" id="CAJVPL010000224">
    <property type="protein sequence ID" value="CAG8468495.1"/>
    <property type="molecule type" value="Genomic_DNA"/>
</dbReference>
<feature type="compositionally biased region" description="Basic and acidic residues" evidence="2">
    <location>
        <begin position="45"/>
        <end position="62"/>
    </location>
</feature>
<dbReference type="PANTHER" id="PTHR46010:SF1">
    <property type="entry name" value="PROTEIN IWS1 HOMOLOG"/>
    <property type="match status" value="1"/>
</dbReference>
<feature type="compositionally biased region" description="Basic residues" evidence="2">
    <location>
        <begin position="63"/>
        <end position="73"/>
    </location>
</feature>
<evidence type="ECO:0000256" key="1">
    <source>
        <dbReference type="SAM" id="Coils"/>
    </source>
</evidence>
<feature type="compositionally biased region" description="Basic residues" evidence="2">
    <location>
        <begin position="1"/>
        <end position="11"/>
    </location>
</feature>
<keyword evidence="1" id="KW-0175">Coiled coil</keyword>
<dbReference type="OrthoDB" id="2449922at2759"/>
<dbReference type="GO" id="GO:0005634">
    <property type="term" value="C:nucleus"/>
    <property type="evidence" value="ECO:0007669"/>
    <property type="project" value="TreeGrafter"/>
</dbReference>
<feature type="compositionally biased region" description="Acidic residues" evidence="2">
    <location>
        <begin position="744"/>
        <end position="768"/>
    </location>
</feature>
<keyword evidence="3" id="KW-0472">Membrane</keyword>
<reference evidence="4" key="1">
    <citation type="submission" date="2021-06" db="EMBL/GenBank/DDBJ databases">
        <authorList>
            <person name="Kallberg Y."/>
            <person name="Tangrot J."/>
            <person name="Rosling A."/>
        </authorList>
    </citation>
    <scope>NUCLEOTIDE SEQUENCE</scope>
    <source>
        <strain evidence="4">MT106</strain>
    </source>
</reference>
<proteinExistence type="predicted"/>
<protein>
    <submittedName>
        <fullName evidence="4">12464_t:CDS:1</fullName>
    </submittedName>
</protein>
<dbReference type="AlphaFoldDB" id="A0A9N8VW45"/>
<name>A0A9N8VW45_9GLOM</name>
<feature type="coiled-coil region" evidence="1">
    <location>
        <begin position="545"/>
        <end position="583"/>
    </location>
</feature>
<keyword evidence="3" id="KW-1133">Transmembrane helix</keyword>
<evidence type="ECO:0000313" key="4">
    <source>
        <dbReference type="EMBL" id="CAG8468495.1"/>
    </source>
</evidence>
<feature type="region of interest" description="Disordered" evidence="2">
    <location>
        <begin position="1"/>
        <end position="73"/>
    </location>
</feature>
<feature type="region of interest" description="Disordered" evidence="2">
    <location>
        <begin position="735"/>
        <end position="768"/>
    </location>
</feature>